<feature type="transmembrane region" description="Helical" evidence="1">
    <location>
        <begin position="30"/>
        <end position="55"/>
    </location>
</feature>
<evidence type="ECO:0000313" key="2">
    <source>
        <dbReference type="EMBL" id="QVM83978.1"/>
    </source>
</evidence>
<feature type="transmembrane region" description="Helical" evidence="1">
    <location>
        <begin position="101"/>
        <end position="119"/>
    </location>
</feature>
<dbReference type="Proteomes" id="UP000677126">
    <property type="component" value="Chromosome"/>
</dbReference>
<reference evidence="2 3" key="1">
    <citation type="journal article" date="2021" name="Int. J. Syst. Evol. Microbiol.">
        <title>Novosphingobium decolorationis sp. nov., an aniline blue-decolourizing bacterium isolated from East Pacific sediment.</title>
        <authorList>
            <person name="Chen X."/>
            <person name="Dong B."/>
            <person name="Chen T."/>
            <person name="Ren N."/>
            <person name="Wang J."/>
            <person name="Xu Y."/>
            <person name="Yang J."/>
            <person name="Zhu S."/>
            <person name="Chen J."/>
        </authorList>
    </citation>
    <scope>NUCLEOTIDE SEQUENCE [LARGE SCALE GENOMIC DNA]</scope>
    <source>
        <strain evidence="2 3">502str22</strain>
    </source>
</reference>
<proteinExistence type="predicted"/>
<keyword evidence="1" id="KW-0472">Membrane</keyword>
<keyword evidence="1" id="KW-0812">Transmembrane</keyword>
<sequence>MLPKRPVWQLGLFGAAIALIAAWFRVSQHFVPFLEILGVAASPIAAVWCCGYFLAQDRAADDVTRLTSRNKELNTLAWFLGAVAGYASQSQGGFLLPAPAIEGYLVTVVIWFAIFKGPWKAAA</sequence>
<protein>
    <submittedName>
        <fullName evidence="2">Uncharacterized protein</fullName>
    </submittedName>
</protein>
<organism evidence="2 3">
    <name type="scientific">Novosphingobium decolorationis</name>
    <dbReference type="NCBI Taxonomy" id="2698673"/>
    <lineage>
        <taxon>Bacteria</taxon>
        <taxon>Pseudomonadati</taxon>
        <taxon>Pseudomonadota</taxon>
        <taxon>Alphaproteobacteria</taxon>
        <taxon>Sphingomonadales</taxon>
        <taxon>Sphingomonadaceae</taxon>
        <taxon>Novosphingobium</taxon>
    </lineage>
</organism>
<evidence type="ECO:0000313" key="3">
    <source>
        <dbReference type="Proteomes" id="UP000677126"/>
    </source>
</evidence>
<keyword evidence="3" id="KW-1185">Reference proteome</keyword>
<feature type="transmembrane region" description="Helical" evidence="1">
    <location>
        <begin position="7"/>
        <end position="24"/>
    </location>
</feature>
<keyword evidence="1" id="KW-1133">Transmembrane helix</keyword>
<name>A0ABX8E4X5_9SPHN</name>
<accession>A0ABX8E4X5</accession>
<dbReference type="RefSeq" id="WP_213503854.1">
    <property type="nucleotide sequence ID" value="NZ_CP054856.1"/>
</dbReference>
<gene>
    <name evidence="2" type="ORF">HT578_09970</name>
</gene>
<dbReference type="EMBL" id="CP054856">
    <property type="protein sequence ID" value="QVM83978.1"/>
    <property type="molecule type" value="Genomic_DNA"/>
</dbReference>
<evidence type="ECO:0000256" key="1">
    <source>
        <dbReference type="SAM" id="Phobius"/>
    </source>
</evidence>
<dbReference type="Gene3D" id="1.10.4160.10">
    <property type="entry name" value="Hydantoin permease"/>
    <property type="match status" value="1"/>
</dbReference>